<dbReference type="PANTHER" id="PTHR19957:SF83">
    <property type="entry name" value="SYNTAXIN-16"/>
    <property type="match status" value="1"/>
</dbReference>
<dbReference type="PROSITE" id="PS00914">
    <property type="entry name" value="SYNTAXIN"/>
    <property type="match status" value="1"/>
</dbReference>
<keyword evidence="8" id="KW-0175">Coiled coil</keyword>
<evidence type="ECO:0000256" key="6">
    <source>
        <dbReference type="ARBA" id="ARBA00022989"/>
    </source>
</evidence>
<evidence type="ECO:0000256" key="7">
    <source>
        <dbReference type="ARBA" id="ARBA00023034"/>
    </source>
</evidence>
<comment type="similarity">
    <text evidence="2">Belongs to the syntaxin family.</text>
</comment>
<protein>
    <submittedName>
        <fullName evidence="12">Putative snare protein tlg2/syntaxin 16</fullName>
    </submittedName>
</protein>
<keyword evidence="7" id="KW-0333">Golgi apparatus</keyword>
<evidence type="ECO:0000256" key="10">
    <source>
        <dbReference type="SAM" id="Phobius"/>
    </source>
</evidence>
<evidence type="ECO:0000256" key="3">
    <source>
        <dbReference type="ARBA" id="ARBA00022448"/>
    </source>
</evidence>
<dbReference type="Pfam" id="PF05739">
    <property type="entry name" value="SNARE"/>
    <property type="match status" value="1"/>
</dbReference>
<evidence type="ECO:0000256" key="2">
    <source>
        <dbReference type="ARBA" id="ARBA00009063"/>
    </source>
</evidence>
<name>A0A1L8DUP2_9DIPT</name>
<dbReference type="GO" id="GO:0000139">
    <property type="term" value="C:Golgi membrane"/>
    <property type="evidence" value="ECO:0007669"/>
    <property type="project" value="UniProtKB-SubCell"/>
</dbReference>
<keyword evidence="6 10" id="KW-1133">Transmembrane helix</keyword>
<accession>A0A1L8DUP2</accession>
<feature type="transmembrane region" description="Helical" evidence="10">
    <location>
        <begin position="314"/>
        <end position="332"/>
    </location>
</feature>
<dbReference type="FunFam" id="1.20.5.110:FF:000081">
    <property type="entry name" value="Syntaxin 16"/>
    <property type="match status" value="1"/>
</dbReference>
<keyword evidence="3" id="KW-0813">Transport</keyword>
<dbReference type="InterPro" id="IPR006012">
    <property type="entry name" value="Syntaxin/epimorphin_CS"/>
</dbReference>
<dbReference type="SUPFAM" id="SSF47661">
    <property type="entry name" value="t-snare proteins"/>
    <property type="match status" value="1"/>
</dbReference>
<dbReference type="InterPro" id="IPR045242">
    <property type="entry name" value="Syntaxin"/>
</dbReference>
<evidence type="ECO:0000256" key="5">
    <source>
        <dbReference type="ARBA" id="ARBA00022927"/>
    </source>
</evidence>
<dbReference type="Gene3D" id="1.20.58.70">
    <property type="match status" value="1"/>
</dbReference>
<organism evidence="12">
    <name type="scientific">Nyssomyia neivai</name>
    <dbReference type="NCBI Taxonomy" id="330878"/>
    <lineage>
        <taxon>Eukaryota</taxon>
        <taxon>Metazoa</taxon>
        <taxon>Ecdysozoa</taxon>
        <taxon>Arthropoda</taxon>
        <taxon>Hexapoda</taxon>
        <taxon>Insecta</taxon>
        <taxon>Pterygota</taxon>
        <taxon>Neoptera</taxon>
        <taxon>Endopterygota</taxon>
        <taxon>Diptera</taxon>
        <taxon>Nematocera</taxon>
        <taxon>Psychodoidea</taxon>
        <taxon>Psychodidae</taxon>
        <taxon>Nyssomyia</taxon>
    </lineage>
</organism>
<dbReference type="PROSITE" id="PS50192">
    <property type="entry name" value="T_SNARE"/>
    <property type="match status" value="1"/>
</dbReference>
<dbReference type="GO" id="GO:0005484">
    <property type="term" value="F:SNAP receptor activity"/>
    <property type="evidence" value="ECO:0007669"/>
    <property type="project" value="InterPro"/>
</dbReference>
<sequence>MASRNITDVFLILRNNATQCKNMYEENRNTEGENLLRHSLRDTEEGLELQDGHKPPPVWIDKLEEAQYTISKIKPKLVELTTFHMRHLQRPTLNDYCEEEILIEDASTEISKLISSTHRHIQCIRSSLGHGSRMEQCLTQNVVTCLLLQLQDNTFRFRNSQNTYLKQLALREERSNVFFDKQDFITIDLDVPRETTVESFDNFLKPKPMEESDEQIDEYFQQPVTSRLTQQQLLYLEEDNTKIIEQREQEVSKIVRSIVDLHDIFKDLAGMVQEQGTILDRIDYNVETTQSHVSEGLRQLQRAEMYQRKNRKMICILILAGVTLFMLLALIFTKL</sequence>
<reference evidence="12" key="1">
    <citation type="submission" date="2016-12" db="EMBL/GenBank/DDBJ databases">
        <title>An insight into the sialome and mialome of the sand fly, Nyssomyia neivai.</title>
        <authorList>
            <person name="Sebastian V."/>
            <person name="Goulart T.M."/>
            <person name="Oliveira W."/>
            <person name="Calvo E."/>
            <person name="Oliveira L.F."/>
            <person name="Pinto M.C."/>
            <person name="Rosselino A.M."/>
            <person name="Ribeiro J.M."/>
        </authorList>
    </citation>
    <scope>NUCLEOTIDE SEQUENCE</scope>
</reference>
<feature type="domain" description="T-SNARE coiled-coil homology" evidence="11">
    <location>
        <begin position="241"/>
        <end position="303"/>
    </location>
</feature>
<dbReference type="SMART" id="SM00397">
    <property type="entry name" value="t_SNARE"/>
    <property type="match status" value="1"/>
</dbReference>
<comment type="subcellular location">
    <subcellularLocation>
        <location evidence="1">Golgi apparatus membrane</location>
        <topology evidence="1">Single-pass type IV membrane protein</topology>
    </subcellularLocation>
</comment>
<dbReference type="InterPro" id="IPR010989">
    <property type="entry name" value="SNARE"/>
</dbReference>
<evidence type="ECO:0000256" key="1">
    <source>
        <dbReference type="ARBA" id="ARBA00004409"/>
    </source>
</evidence>
<dbReference type="InterPro" id="IPR000727">
    <property type="entry name" value="T_SNARE_dom"/>
</dbReference>
<evidence type="ECO:0000256" key="4">
    <source>
        <dbReference type="ARBA" id="ARBA00022692"/>
    </source>
</evidence>
<dbReference type="EMBL" id="GFDF01003946">
    <property type="protein sequence ID" value="JAV10138.1"/>
    <property type="molecule type" value="Transcribed_RNA"/>
</dbReference>
<dbReference type="AlphaFoldDB" id="A0A1L8DUP2"/>
<evidence type="ECO:0000256" key="8">
    <source>
        <dbReference type="ARBA" id="ARBA00023054"/>
    </source>
</evidence>
<keyword evidence="4 10" id="KW-0812">Transmembrane</keyword>
<evidence type="ECO:0000259" key="11">
    <source>
        <dbReference type="PROSITE" id="PS50192"/>
    </source>
</evidence>
<keyword evidence="9 10" id="KW-0472">Membrane</keyword>
<evidence type="ECO:0000313" key="12">
    <source>
        <dbReference type="EMBL" id="JAV10138.1"/>
    </source>
</evidence>
<keyword evidence="5" id="KW-0653">Protein transport</keyword>
<dbReference type="GO" id="GO:0006886">
    <property type="term" value="P:intracellular protein transport"/>
    <property type="evidence" value="ECO:0007669"/>
    <property type="project" value="InterPro"/>
</dbReference>
<dbReference type="GO" id="GO:0006906">
    <property type="term" value="P:vesicle fusion"/>
    <property type="evidence" value="ECO:0007669"/>
    <property type="project" value="TreeGrafter"/>
</dbReference>
<evidence type="ECO:0000256" key="9">
    <source>
        <dbReference type="ARBA" id="ARBA00023136"/>
    </source>
</evidence>
<dbReference type="GO" id="GO:0000149">
    <property type="term" value="F:SNARE binding"/>
    <property type="evidence" value="ECO:0007669"/>
    <property type="project" value="TreeGrafter"/>
</dbReference>
<dbReference type="GO" id="GO:0048278">
    <property type="term" value="P:vesicle docking"/>
    <property type="evidence" value="ECO:0007669"/>
    <property type="project" value="TreeGrafter"/>
</dbReference>
<dbReference type="CDD" id="cd15845">
    <property type="entry name" value="SNARE_syntaxin16"/>
    <property type="match status" value="1"/>
</dbReference>
<proteinExistence type="inferred from homology"/>
<dbReference type="GO" id="GO:0031201">
    <property type="term" value="C:SNARE complex"/>
    <property type="evidence" value="ECO:0007669"/>
    <property type="project" value="TreeGrafter"/>
</dbReference>
<dbReference type="PANTHER" id="PTHR19957">
    <property type="entry name" value="SYNTAXIN"/>
    <property type="match status" value="1"/>
</dbReference>